<reference evidence="1" key="1">
    <citation type="submission" date="2014-07" db="EMBL/GenBank/DDBJ databases">
        <authorList>
            <person name="Urmite Genomes Urmite Genomes"/>
        </authorList>
    </citation>
    <scope>NUCLEOTIDE SEQUENCE</scope>
    <source>
        <strain evidence="1">13S34_air</strain>
    </source>
</reference>
<protein>
    <recommendedName>
        <fullName evidence="2">Antitoxin VbhA domain-containing protein</fullName>
    </recommendedName>
</protein>
<sequence length="61" mass="6844">MKNHSRLERQKQIQFAIGMAALDGGKPSIFTQNLLHQYENGQITSGQLKQAILQKYAKASN</sequence>
<evidence type="ECO:0000313" key="1">
    <source>
        <dbReference type="EMBL" id="CEA04242.1"/>
    </source>
</evidence>
<name>A0A078MFQ9_9BACL</name>
<gene>
    <name evidence="1" type="ORF">BN1050_01898</name>
</gene>
<dbReference type="Gene3D" id="1.10.8.1050">
    <property type="entry name" value="Antitoxin VbhA-like"/>
    <property type="match status" value="1"/>
</dbReference>
<accession>A0A078MFQ9</accession>
<dbReference type="PATRIC" id="fig|1461583.4.peg.1820"/>
<dbReference type="EMBL" id="LN483075">
    <property type="protein sequence ID" value="CEA04242.1"/>
    <property type="molecule type" value="Genomic_DNA"/>
</dbReference>
<dbReference type="HOGENOM" id="CLU_2917129_0_0_9"/>
<dbReference type="InterPro" id="IPR033788">
    <property type="entry name" value="VbhA-like"/>
</dbReference>
<dbReference type="CDD" id="cd11586">
    <property type="entry name" value="VbhA_like"/>
    <property type="match status" value="1"/>
</dbReference>
<proteinExistence type="predicted"/>
<dbReference type="AlphaFoldDB" id="A0A078MFQ9"/>
<organism evidence="1">
    <name type="scientific">Metalysinibacillus saudimassiliensis</name>
    <dbReference type="NCBI Taxonomy" id="1461583"/>
    <lineage>
        <taxon>Bacteria</taxon>
        <taxon>Bacillati</taxon>
        <taxon>Bacillota</taxon>
        <taxon>Bacilli</taxon>
        <taxon>Bacillales</taxon>
        <taxon>Caryophanaceae</taxon>
        <taxon>Metalysinibacillus</taxon>
    </lineage>
</organism>
<evidence type="ECO:0008006" key="2">
    <source>
        <dbReference type="Google" id="ProtNLM"/>
    </source>
</evidence>
<dbReference type="InterPro" id="IPR043038">
    <property type="entry name" value="VbhA_sf"/>
</dbReference>